<name>A0A174BQ18_9FIRM</name>
<accession>A0A174BQ18</accession>
<evidence type="ECO:0000259" key="3">
    <source>
        <dbReference type="Pfam" id="PF04991"/>
    </source>
</evidence>
<keyword evidence="1" id="KW-0802">TPR repeat</keyword>
<evidence type="ECO:0000256" key="1">
    <source>
        <dbReference type="PROSITE-ProRule" id="PRU00339"/>
    </source>
</evidence>
<dbReference type="GO" id="GO:0009100">
    <property type="term" value="P:glycoprotein metabolic process"/>
    <property type="evidence" value="ECO:0007669"/>
    <property type="project" value="UniProtKB-ARBA"/>
</dbReference>
<dbReference type="RefSeq" id="WP_055057953.1">
    <property type="nucleotide sequence ID" value="NZ_CYZP01000012.1"/>
</dbReference>
<dbReference type="EMBL" id="CYZP01000012">
    <property type="protein sequence ID" value="CUO01728.1"/>
    <property type="molecule type" value="Genomic_DNA"/>
</dbReference>
<sequence>MTEKQKYLLKLFREVDEICREHNLRYVLAGGSLIGALRHEGFVPWDDDVDLYMPRPDWEKFIEICKTELPPDREIQCSEVDRNYTNSFPRYASTNTCAIHKSQIIGKDCGGEIIDILTLDPVPADDKEYEKYRTHMMIYSDLINISVGYSDRWEIPASMYLKYLLSYIFLGKKRTLAKLEKIMFSYKEEECDRYAMRWGGCPFLFDKDMMFPVKEGIFEGKKAMIPNKCSDYLIWHYGDEWSYMPPHDKREGHVAVCVDDLPYQELREEYMPKINKERLRWDSVFRKFYNMRIAKKSHKVRQDGLAMKARAVALDLQRAIDESGLKISELVESRSFRKLSALFGSYYKNQLSADFIGREDYTNIYAFYHPTLVEIPDDVFYAAMLTLFYTERVSKAYRMMQVRQQLDHLSPEMEGLKEDIEFFRKAADHYEFHRIKEAEQIVNELLKKYPGHPGFMKFKCRFLMEDAGENRIEAERFLDKALKMFPEDGYFLKYKADILWMDGEMQKAAELYLQVKNKTTNGIVWMEMDRFFRGYKAEILKSCEELIANHNKKEALALMELWSRLIPEDDDIQGALYLAKTVCARTQSEIEKEIGEIRAVIGTQMITPVSVEKNPGKSRKQIKSDRTSDETSADDVNKKVSDPSAETEEVKAPADIQVKVSEEHKMYRKALTRAWKRLGYSDELAELRTQIICTGEESELEWLAEQVRNRQFRREEKACAYKLVGDVRMKQGQTREAFANYKKALEYEMPSYVRTELYRIFINDLNDGSRQAKSFGKKTDITVVLDKWLDKYESIEDIKKIVQTVTVK</sequence>
<dbReference type="Pfam" id="PF04991">
    <property type="entry name" value="LicD"/>
    <property type="match status" value="1"/>
</dbReference>
<feature type="compositionally biased region" description="Basic and acidic residues" evidence="2">
    <location>
        <begin position="622"/>
        <end position="641"/>
    </location>
</feature>
<dbReference type="InterPro" id="IPR007074">
    <property type="entry name" value="LicD/FKTN/FKRP_NTP_transf"/>
</dbReference>
<evidence type="ECO:0000313" key="5">
    <source>
        <dbReference type="Proteomes" id="UP000095645"/>
    </source>
</evidence>
<proteinExistence type="predicted"/>
<feature type="domain" description="LicD/FKTN/FKRP nucleotidyltransferase" evidence="3">
    <location>
        <begin position="19"/>
        <end position="238"/>
    </location>
</feature>
<dbReference type="InterPro" id="IPR019734">
    <property type="entry name" value="TPR_rpt"/>
</dbReference>
<dbReference type="Gene3D" id="1.25.40.10">
    <property type="entry name" value="Tetratricopeptide repeat domain"/>
    <property type="match status" value="1"/>
</dbReference>
<evidence type="ECO:0000256" key="2">
    <source>
        <dbReference type="SAM" id="MobiDB-lite"/>
    </source>
</evidence>
<dbReference type="PANTHER" id="PTHR43404">
    <property type="entry name" value="LIPOPOLYSACCHARIDE CHOLINEPHOSPHOTRANSFERASE LICD"/>
    <property type="match status" value="1"/>
</dbReference>
<gene>
    <name evidence="4" type="ORF">ERS852476_01670</name>
</gene>
<dbReference type="InterPro" id="IPR011990">
    <property type="entry name" value="TPR-like_helical_dom_sf"/>
</dbReference>
<reference evidence="4 5" key="1">
    <citation type="submission" date="2015-09" db="EMBL/GenBank/DDBJ databases">
        <authorList>
            <consortium name="Pathogen Informatics"/>
        </authorList>
    </citation>
    <scope>NUCLEOTIDE SEQUENCE [LARGE SCALE GENOMIC DNA]</scope>
    <source>
        <strain evidence="4 5">2789STDY5834861</strain>
    </source>
</reference>
<organism evidence="4 5">
    <name type="scientific">Blautia obeum</name>
    <dbReference type="NCBI Taxonomy" id="40520"/>
    <lineage>
        <taxon>Bacteria</taxon>
        <taxon>Bacillati</taxon>
        <taxon>Bacillota</taxon>
        <taxon>Clostridia</taxon>
        <taxon>Lachnospirales</taxon>
        <taxon>Lachnospiraceae</taxon>
        <taxon>Blautia</taxon>
    </lineage>
</organism>
<feature type="repeat" description="TPR" evidence="1">
    <location>
        <begin position="718"/>
        <end position="751"/>
    </location>
</feature>
<protein>
    <submittedName>
        <fullName evidence="4">LPS biosynthesis protein</fullName>
    </submittedName>
</protein>
<dbReference type="AlphaFoldDB" id="A0A174BQ18"/>
<dbReference type="Proteomes" id="UP000095645">
    <property type="component" value="Unassembled WGS sequence"/>
</dbReference>
<dbReference type="PROSITE" id="PS50005">
    <property type="entry name" value="TPR"/>
    <property type="match status" value="1"/>
</dbReference>
<dbReference type="SUPFAM" id="SSF48452">
    <property type="entry name" value="TPR-like"/>
    <property type="match status" value="1"/>
</dbReference>
<dbReference type="PANTHER" id="PTHR43404:SF2">
    <property type="entry name" value="LIPOPOLYSACCHARIDE CHOLINEPHOSPHOTRANSFERASE LICD"/>
    <property type="match status" value="1"/>
</dbReference>
<dbReference type="InterPro" id="IPR052942">
    <property type="entry name" value="LPS_cholinephosphotransferase"/>
</dbReference>
<feature type="region of interest" description="Disordered" evidence="2">
    <location>
        <begin position="610"/>
        <end position="651"/>
    </location>
</feature>
<evidence type="ECO:0000313" key="4">
    <source>
        <dbReference type="EMBL" id="CUO01728.1"/>
    </source>
</evidence>